<dbReference type="PANTHER" id="PTHR36698:SF2">
    <property type="entry name" value="MCE_MLAD DOMAIN-CONTAINING PROTEIN"/>
    <property type="match status" value="1"/>
</dbReference>
<keyword evidence="1" id="KW-0472">Membrane</keyword>
<evidence type="ECO:0000256" key="1">
    <source>
        <dbReference type="SAM" id="Phobius"/>
    </source>
</evidence>
<accession>A0A0M6Y308</accession>
<keyword evidence="1" id="KW-1133">Transmembrane helix</keyword>
<gene>
    <name evidence="3" type="ORF">LAL4801_01636</name>
</gene>
<dbReference type="STRING" id="187304.B0E33_22025"/>
<reference evidence="4" key="1">
    <citation type="submission" date="2015-07" db="EMBL/GenBank/DDBJ databases">
        <authorList>
            <person name="Rodrigo-Torres Lidia"/>
            <person name="Arahal R.David."/>
        </authorList>
    </citation>
    <scope>NUCLEOTIDE SEQUENCE [LARGE SCALE GENOMIC DNA]</scope>
    <source>
        <strain evidence="4">CECT 4801</strain>
    </source>
</reference>
<sequence length="668" mass="70562">METRANYILIGAFMVAILIGAFGFVYWLAVTAESRQNVELKIVYPGPVTGLPVGGQVLFNGIKVGDVKSLDFAPGDPTKVVATVGIKPSTPLREDTKATLNFTGLTGVAYVDLSGGSSESPLLLSMADDQDEDKVPVIYAERSFFDDIVDGARDVLKRADSTMKTVDDLLKDNGPAITEIVNNAETFSAALAANSDGVKDFMASIGKASDAFSSLSGRLETLVQEGERLLAAVPSDKVTAIVDDLSKFSASLGKASSDIDLLMADAQSAAKELQTFTVNLNEGLDRVHKIVGAVDPEDVQKVVQGAAALGEVLQKRTGDIDKLISSTSETMQNVNAVVENIRNQEGAIKDIVQGGRDVVVKVDAIMTRGVEIAAAIDPLKVEEVVANVSTFTDSLNASLGKVDELVASVDPEKVSKAVDNVSSIIDNFNNQQTQINEIIASTKSTVQNFEAVSATVRGQDDRIAALITDVQAAAERFATTLQTANDLMKAVDPEKVANIVGSVETATAGLANPEDGIPAILESARKAADNVQQMTDDLSKRTPDVDQIITDAKQMTATLNSTSVRVESLVEKVSTMVDGDGEGLIKEATLAAQAIRKVAVAFESRADSIAGGLSKFATQGSADFAAALAQVNRTLISIQRAAESFERSPNRVIFGGEDVPTYSGGRRR</sequence>
<protein>
    <submittedName>
        <fullName evidence="3">Chromosome segregation protein</fullName>
    </submittedName>
</protein>
<dbReference type="OrthoDB" id="9808689at2"/>
<evidence type="ECO:0000313" key="4">
    <source>
        <dbReference type="Proteomes" id="UP000048926"/>
    </source>
</evidence>
<organism evidence="3 4">
    <name type="scientific">Roseibium aggregatum</name>
    <dbReference type="NCBI Taxonomy" id="187304"/>
    <lineage>
        <taxon>Bacteria</taxon>
        <taxon>Pseudomonadati</taxon>
        <taxon>Pseudomonadota</taxon>
        <taxon>Alphaproteobacteria</taxon>
        <taxon>Hyphomicrobiales</taxon>
        <taxon>Stappiaceae</taxon>
        <taxon>Roseibium</taxon>
    </lineage>
</organism>
<dbReference type="EMBL" id="CXST01000001">
    <property type="protein sequence ID" value="CTQ43200.1"/>
    <property type="molecule type" value="Genomic_DNA"/>
</dbReference>
<keyword evidence="4" id="KW-1185">Reference proteome</keyword>
<dbReference type="PANTHER" id="PTHR36698">
    <property type="entry name" value="BLL5892 PROTEIN"/>
    <property type="match status" value="1"/>
</dbReference>
<evidence type="ECO:0000259" key="2">
    <source>
        <dbReference type="Pfam" id="PF02470"/>
    </source>
</evidence>
<dbReference type="InterPro" id="IPR003399">
    <property type="entry name" value="Mce/MlaD"/>
</dbReference>
<name>A0A0M6Y308_9HYPH</name>
<proteinExistence type="predicted"/>
<keyword evidence="1" id="KW-0812">Transmembrane</keyword>
<dbReference type="Pfam" id="PF02470">
    <property type="entry name" value="MlaD"/>
    <property type="match status" value="1"/>
</dbReference>
<evidence type="ECO:0000313" key="3">
    <source>
        <dbReference type="EMBL" id="CTQ43200.1"/>
    </source>
</evidence>
<feature type="transmembrane region" description="Helical" evidence="1">
    <location>
        <begin position="7"/>
        <end position="29"/>
    </location>
</feature>
<dbReference type="RefSeq" id="WP_023000658.1">
    <property type="nucleotide sequence ID" value="NZ_CXST01000001.1"/>
</dbReference>
<dbReference type="AlphaFoldDB" id="A0A0M6Y308"/>
<dbReference type="Proteomes" id="UP000048926">
    <property type="component" value="Unassembled WGS sequence"/>
</dbReference>
<feature type="domain" description="Mce/MlaD" evidence="2">
    <location>
        <begin position="48"/>
        <end position="116"/>
    </location>
</feature>